<evidence type="ECO:0000256" key="1">
    <source>
        <dbReference type="ARBA" id="ARBA00006738"/>
    </source>
</evidence>
<comment type="caution">
    <text evidence="3">The sequence shown here is derived from an EMBL/GenBank/DDBJ whole genome shotgun (WGS) entry which is preliminary data.</text>
</comment>
<dbReference type="HAMAP" id="MF_00048">
    <property type="entry name" value="UPF0102"/>
    <property type="match status" value="1"/>
</dbReference>
<dbReference type="Proteomes" id="UP000269352">
    <property type="component" value="Unassembled WGS sequence"/>
</dbReference>
<accession>A0A388TF30</accession>
<dbReference type="InterPro" id="IPR003509">
    <property type="entry name" value="UPF0102_YraN-like"/>
</dbReference>
<name>A0A388TF30_TERA1</name>
<dbReference type="EMBL" id="BGZN01000060">
    <property type="protein sequence ID" value="GBR74621.1"/>
    <property type="molecule type" value="Genomic_DNA"/>
</dbReference>
<dbReference type="NCBIfam" id="NF009150">
    <property type="entry name" value="PRK12497.1-3"/>
    <property type="match status" value="1"/>
</dbReference>
<sequence>MRIVGAKGEKIAADFLLSQGYQIIARNYACRVGEIDIVAEEQLPDKKVLAFVEVKYYKENSLRDLRTAVDPVKQKKIIRAARRYLQANKLNDSYVRFDAVLISFSPSSAVQNIELIKDAFRG</sequence>
<evidence type="ECO:0000313" key="4">
    <source>
        <dbReference type="Proteomes" id="UP000269352"/>
    </source>
</evidence>
<dbReference type="InterPro" id="IPR011856">
    <property type="entry name" value="tRNA_endonuc-like_dom_sf"/>
</dbReference>
<dbReference type="InterPro" id="IPR011335">
    <property type="entry name" value="Restrct_endonuc-II-like"/>
</dbReference>
<dbReference type="AlphaFoldDB" id="A0A388TF30"/>
<dbReference type="NCBIfam" id="TIGR00252">
    <property type="entry name" value="YraN family protein"/>
    <property type="match status" value="1"/>
</dbReference>
<dbReference type="Pfam" id="PF02021">
    <property type="entry name" value="UPF0102"/>
    <property type="match status" value="1"/>
</dbReference>
<keyword evidence="4" id="KW-1185">Reference proteome</keyword>
<organism evidence="3 4">
    <name type="scientific">Termititenax aidoneus</name>
    <dbReference type="NCBI Taxonomy" id="2218524"/>
    <lineage>
        <taxon>Bacteria</taxon>
        <taxon>Bacillati</taxon>
        <taxon>Candidatus Margulisiibacteriota</taxon>
        <taxon>Candidatus Termititenacia</taxon>
        <taxon>Candidatus Termititenacales</taxon>
        <taxon>Candidatus Termititenacaceae</taxon>
        <taxon>Candidatus Termititenax</taxon>
    </lineage>
</organism>
<comment type="similarity">
    <text evidence="1 2">Belongs to the UPF0102 family.</text>
</comment>
<proteinExistence type="inferred from homology"/>
<dbReference type="PANTHER" id="PTHR34039">
    <property type="entry name" value="UPF0102 PROTEIN YRAN"/>
    <property type="match status" value="1"/>
</dbReference>
<dbReference type="GO" id="GO:0003676">
    <property type="term" value="F:nucleic acid binding"/>
    <property type="evidence" value="ECO:0007669"/>
    <property type="project" value="InterPro"/>
</dbReference>
<dbReference type="Gene3D" id="3.40.1350.10">
    <property type="match status" value="1"/>
</dbReference>
<protein>
    <recommendedName>
        <fullName evidence="2">UPF0102 protein NO1_1765</fullName>
    </recommendedName>
</protein>
<dbReference type="CDD" id="cd20736">
    <property type="entry name" value="PoNe_Nuclease"/>
    <property type="match status" value="1"/>
</dbReference>
<gene>
    <name evidence="3" type="ORF">NO1_1765</name>
</gene>
<dbReference type="SUPFAM" id="SSF52980">
    <property type="entry name" value="Restriction endonuclease-like"/>
    <property type="match status" value="1"/>
</dbReference>
<evidence type="ECO:0000256" key="2">
    <source>
        <dbReference type="HAMAP-Rule" id="MF_00048"/>
    </source>
</evidence>
<evidence type="ECO:0000313" key="3">
    <source>
        <dbReference type="EMBL" id="GBR74621.1"/>
    </source>
</evidence>
<dbReference type="PANTHER" id="PTHR34039:SF1">
    <property type="entry name" value="UPF0102 PROTEIN YRAN"/>
    <property type="match status" value="1"/>
</dbReference>
<reference evidence="3 4" key="1">
    <citation type="journal article" date="2019" name="ISME J.">
        <title>Genome analyses of uncultured TG2/ZB3 bacteria in 'Margulisbacteria' specifically attached to ectosymbiotic spirochetes of protists in the termite gut.</title>
        <authorList>
            <person name="Utami Y.D."/>
            <person name="Kuwahara H."/>
            <person name="Igai K."/>
            <person name="Murakami T."/>
            <person name="Sugaya K."/>
            <person name="Morikawa T."/>
            <person name="Nagura Y."/>
            <person name="Yuki M."/>
            <person name="Deevong P."/>
            <person name="Inoue T."/>
            <person name="Kihara K."/>
            <person name="Lo N."/>
            <person name="Yamada A."/>
            <person name="Ohkuma M."/>
            <person name="Hongoh Y."/>
        </authorList>
    </citation>
    <scope>NUCLEOTIDE SEQUENCE [LARGE SCALE GENOMIC DNA]</scope>
    <source>
        <strain evidence="3">NkOx7-01</strain>
    </source>
</reference>